<dbReference type="AlphaFoldDB" id="A0A520MNY4"/>
<dbReference type="CDD" id="cd01427">
    <property type="entry name" value="HAD_like"/>
    <property type="match status" value="1"/>
</dbReference>
<accession>A0A520MNY4</accession>
<dbReference type="InterPro" id="IPR036412">
    <property type="entry name" value="HAD-like_sf"/>
</dbReference>
<dbReference type="InterPro" id="IPR006439">
    <property type="entry name" value="HAD-SF_hydro_IA"/>
</dbReference>
<dbReference type="PANTHER" id="PTHR43611:SF3">
    <property type="entry name" value="FLAVIN MONONUCLEOTIDE HYDROLASE 1, CHLOROPLATIC"/>
    <property type="match status" value="1"/>
</dbReference>
<dbReference type="NCBIfam" id="TIGR01509">
    <property type="entry name" value="HAD-SF-IA-v3"/>
    <property type="match status" value="1"/>
</dbReference>
<reference evidence="1 2" key="1">
    <citation type="submission" date="2019-02" db="EMBL/GenBank/DDBJ databases">
        <title>Prokaryotic population dynamics and viral predation in marine succession experiment using metagenomics: the confinement effect.</title>
        <authorList>
            <person name="Haro-Moreno J.M."/>
            <person name="Rodriguez-Valera F."/>
            <person name="Lopez-Perez M."/>
        </authorList>
    </citation>
    <scope>NUCLEOTIDE SEQUENCE [LARGE SCALE GENOMIC DNA]</scope>
    <source>
        <strain evidence="1">MED-G170</strain>
    </source>
</reference>
<dbReference type="PANTHER" id="PTHR43611">
    <property type="entry name" value="ALPHA-D-GLUCOSE 1-PHOSPHATE PHOSPHATASE"/>
    <property type="match status" value="1"/>
</dbReference>
<name>A0A520MNY4_9GAMM</name>
<dbReference type="Proteomes" id="UP000315889">
    <property type="component" value="Unassembled WGS sequence"/>
</dbReference>
<dbReference type="SUPFAM" id="SSF56784">
    <property type="entry name" value="HAD-like"/>
    <property type="match status" value="1"/>
</dbReference>
<proteinExistence type="predicted"/>
<dbReference type="InterPro" id="IPR023214">
    <property type="entry name" value="HAD_sf"/>
</dbReference>
<protein>
    <submittedName>
        <fullName evidence="1">GMP/IMP nucleotidase</fullName>
    </submittedName>
</protein>
<dbReference type="NCBIfam" id="NF011564">
    <property type="entry name" value="PRK14988.1"/>
    <property type="match status" value="1"/>
</dbReference>
<dbReference type="Gene3D" id="3.40.50.1000">
    <property type="entry name" value="HAD superfamily/HAD-like"/>
    <property type="match status" value="1"/>
</dbReference>
<organism evidence="1 2">
    <name type="scientific">SAR92 clade bacterium</name>
    <dbReference type="NCBI Taxonomy" id="2315479"/>
    <lineage>
        <taxon>Bacteria</taxon>
        <taxon>Pseudomonadati</taxon>
        <taxon>Pseudomonadota</taxon>
        <taxon>Gammaproteobacteria</taxon>
        <taxon>Cellvibrionales</taxon>
        <taxon>Porticoccaceae</taxon>
        <taxon>SAR92 clade</taxon>
    </lineage>
</organism>
<evidence type="ECO:0000313" key="2">
    <source>
        <dbReference type="Proteomes" id="UP000315889"/>
    </source>
</evidence>
<gene>
    <name evidence="1" type="ORF">EVB03_00765</name>
</gene>
<evidence type="ECO:0000313" key="1">
    <source>
        <dbReference type="EMBL" id="RZO22926.1"/>
    </source>
</evidence>
<sequence length="225" mass="25918">MVIDWTAIDTVLLDMDGTLLDLHFDNFFWLQHLPEHYAAKFPGDEDKALGDLKRQLFEKRGTLDWYCTDFWSEQLDIDIVRLKKDIQHLISERPKSLLFLQALNANNKQRILVTNAHPSSVALKFSVTNIEMELDGVVSSHEYGFPKESLAFWRALQQKYSFNPQKTLFIDDSEPVLDTAQRFGVANLLCVDSPDSTISTKHKSKYPSISQFEELLSHNGKLHYA</sequence>
<dbReference type="EMBL" id="SHBP01000001">
    <property type="protein sequence ID" value="RZO22926.1"/>
    <property type="molecule type" value="Genomic_DNA"/>
</dbReference>
<comment type="caution">
    <text evidence="1">The sequence shown here is derived from an EMBL/GenBank/DDBJ whole genome shotgun (WGS) entry which is preliminary data.</text>
</comment>
<dbReference type="Pfam" id="PF00702">
    <property type="entry name" value="Hydrolase"/>
    <property type="match status" value="1"/>
</dbReference>